<gene>
    <name evidence="1" type="ORF">MIND_00117200</name>
</gene>
<accession>A0A8H6WKR1</accession>
<name>A0A8H6WKR1_9AGAR</name>
<dbReference type="Gene3D" id="3.80.10.10">
    <property type="entry name" value="Ribonuclease Inhibitor"/>
    <property type="match status" value="1"/>
</dbReference>
<dbReference type="SUPFAM" id="SSF52047">
    <property type="entry name" value="RNI-like"/>
    <property type="match status" value="1"/>
</dbReference>
<keyword evidence="2" id="KW-1185">Reference proteome</keyword>
<evidence type="ECO:0008006" key="3">
    <source>
        <dbReference type="Google" id="ProtNLM"/>
    </source>
</evidence>
<dbReference type="GeneID" id="59340628"/>
<proteinExistence type="predicted"/>
<protein>
    <recommendedName>
        <fullName evidence="3">F-box domain-containing protein</fullName>
    </recommendedName>
</protein>
<reference evidence="1" key="1">
    <citation type="submission" date="2020-05" db="EMBL/GenBank/DDBJ databases">
        <title>Mycena genomes resolve the evolution of fungal bioluminescence.</title>
        <authorList>
            <person name="Tsai I.J."/>
        </authorList>
    </citation>
    <scope>NUCLEOTIDE SEQUENCE</scope>
    <source>
        <strain evidence="1">171206Taipei</strain>
    </source>
</reference>
<dbReference type="OrthoDB" id="2977329at2759"/>
<organism evidence="1 2">
    <name type="scientific">Mycena indigotica</name>
    <dbReference type="NCBI Taxonomy" id="2126181"/>
    <lineage>
        <taxon>Eukaryota</taxon>
        <taxon>Fungi</taxon>
        <taxon>Dikarya</taxon>
        <taxon>Basidiomycota</taxon>
        <taxon>Agaricomycotina</taxon>
        <taxon>Agaricomycetes</taxon>
        <taxon>Agaricomycetidae</taxon>
        <taxon>Agaricales</taxon>
        <taxon>Marasmiineae</taxon>
        <taxon>Mycenaceae</taxon>
        <taxon>Mycena</taxon>
    </lineage>
</organism>
<dbReference type="InterPro" id="IPR032675">
    <property type="entry name" value="LRR_dom_sf"/>
</dbReference>
<comment type="caution">
    <text evidence="1">The sequence shown here is derived from an EMBL/GenBank/DDBJ whole genome shotgun (WGS) entry which is preliminary data.</text>
</comment>
<dbReference type="Proteomes" id="UP000636479">
    <property type="component" value="Unassembled WGS sequence"/>
</dbReference>
<dbReference type="RefSeq" id="XP_037226022.1">
    <property type="nucleotide sequence ID" value="XM_037358112.1"/>
</dbReference>
<dbReference type="AlphaFoldDB" id="A0A8H6WKR1"/>
<evidence type="ECO:0000313" key="2">
    <source>
        <dbReference type="Proteomes" id="UP000636479"/>
    </source>
</evidence>
<sequence length="429" mass="48365">MSAVASLAQELVDAILDFLHDDRASLLQSSLVARQWVPATRYHLFQRITLSLVRHRGSTTGIRDTARPFLQLSRSPLCTMLPGIQDVLIAVQADWEAQLIQNIIELLGSSPIRKLLFIDMESEPKPLAWIAQHFPHLRELVYNGTTHFLSDPLALVTSFPHLRSLSLFSRPSYLTTPCAFTDLSSPHSFHHLSTLQLRFLAAEVDKFIAWLLTLGDDAMHLETLDIVSFFEYHSGWGPVSNLNAFLKAQSKSLRTFRIQIKYEESDADISDVERVSNISQGDIDLSPLTKLETLYINQHHVAALLAALSSVSSPSIAAVEISFKDWPYWEFNHPCSCRIPDQVVEFSELVAQDRFKTLTNLTVRVPEFTGRSPDEALEAYSPQWATRWAGTGVAHVLFLDEDRYPAGAMERDDVRAAMFGFLKETEQAE</sequence>
<evidence type="ECO:0000313" key="1">
    <source>
        <dbReference type="EMBL" id="KAF7315999.1"/>
    </source>
</evidence>
<dbReference type="EMBL" id="JACAZF010000001">
    <property type="protein sequence ID" value="KAF7315999.1"/>
    <property type="molecule type" value="Genomic_DNA"/>
</dbReference>